<organism evidence="13 14">
    <name type="scientific">Dimorphilus gyrociliatus</name>
    <dbReference type="NCBI Taxonomy" id="2664684"/>
    <lineage>
        <taxon>Eukaryota</taxon>
        <taxon>Metazoa</taxon>
        <taxon>Spiralia</taxon>
        <taxon>Lophotrochozoa</taxon>
        <taxon>Annelida</taxon>
        <taxon>Polychaeta</taxon>
        <taxon>Polychaeta incertae sedis</taxon>
        <taxon>Dinophilidae</taxon>
        <taxon>Dimorphilus</taxon>
    </lineage>
</organism>
<feature type="region of interest" description="Disordered" evidence="10">
    <location>
        <begin position="52"/>
        <end position="144"/>
    </location>
</feature>
<evidence type="ECO:0000256" key="6">
    <source>
        <dbReference type="ARBA" id="ARBA00022989"/>
    </source>
</evidence>
<evidence type="ECO:0000259" key="11">
    <source>
        <dbReference type="Pfam" id="PF00955"/>
    </source>
</evidence>
<dbReference type="Proteomes" id="UP000549394">
    <property type="component" value="Unassembled WGS sequence"/>
</dbReference>
<dbReference type="FunFam" id="1.10.287.570:FF:000001">
    <property type="entry name" value="Anion exchange protein"/>
    <property type="match status" value="1"/>
</dbReference>
<proteinExistence type="inferred from homology"/>
<comment type="similarity">
    <text evidence="2 9">Belongs to the anion exchanger (TC 2.A.31) family.</text>
</comment>
<dbReference type="InterPro" id="IPR003024">
    <property type="entry name" value="Na/HCO3_transpt"/>
</dbReference>
<dbReference type="PRINTS" id="PR01232">
    <property type="entry name" value="NAHCO3TRSPRT"/>
</dbReference>
<name>A0A7I8VWR7_9ANNE</name>
<comment type="caution">
    <text evidence="13">The sequence shown here is derived from an EMBL/GenBank/DDBJ whole genome shotgun (WGS) entry which is preliminary data.</text>
</comment>
<feature type="domain" description="Band 3 cytoplasmic" evidence="12">
    <location>
        <begin position="167"/>
        <end position="452"/>
    </location>
</feature>
<dbReference type="NCBIfam" id="TIGR00834">
    <property type="entry name" value="ae"/>
    <property type="match status" value="1"/>
</dbReference>
<evidence type="ECO:0000256" key="9">
    <source>
        <dbReference type="RuleBase" id="RU362035"/>
    </source>
</evidence>
<keyword evidence="8 9" id="KW-0472">Membrane</keyword>
<feature type="transmembrane region" description="Helical" evidence="9">
    <location>
        <begin position="942"/>
        <end position="961"/>
    </location>
</feature>
<feature type="region of interest" description="Disordered" evidence="10">
    <location>
        <begin position="1"/>
        <end position="20"/>
    </location>
</feature>
<feature type="domain" description="Bicarbonate transporter-like transmembrane" evidence="11">
    <location>
        <begin position="504"/>
        <end position="1072"/>
    </location>
</feature>
<feature type="transmembrane region" description="Helical" evidence="9">
    <location>
        <begin position="1011"/>
        <end position="1031"/>
    </location>
</feature>
<dbReference type="EMBL" id="CAJFCJ010000012">
    <property type="protein sequence ID" value="CAD5120156.1"/>
    <property type="molecule type" value="Genomic_DNA"/>
</dbReference>
<evidence type="ECO:0000313" key="14">
    <source>
        <dbReference type="Proteomes" id="UP000549394"/>
    </source>
</evidence>
<keyword evidence="14" id="KW-1185">Reference proteome</keyword>
<feature type="transmembrane region" description="Helical" evidence="9">
    <location>
        <begin position="651"/>
        <end position="668"/>
    </location>
</feature>
<feature type="transmembrane region" description="Helical" evidence="9">
    <location>
        <begin position="785"/>
        <end position="809"/>
    </location>
</feature>
<dbReference type="PANTHER" id="PTHR11453:SF36">
    <property type="entry name" value="ANION EXCHANGE PROTEIN"/>
    <property type="match status" value="1"/>
</dbReference>
<dbReference type="Gene3D" id="1.10.287.570">
    <property type="entry name" value="Helical hairpin bin"/>
    <property type="match status" value="1"/>
</dbReference>
<feature type="transmembrane region" description="Helical" evidence="9">
    <location>
        <begin position="618"/>
        <end position="639"/>
    </location>
</feature>
<feature type="transmembrane region" description="Helical" evidence="9">
    <location>
        <begin position="882"/>
        <end position="906"/>
    </location>
</feature>
<keyword evidence="6 9" id="KW-1133">Transmembrane helix</keyword>
<feature type="compositionally biased region" description="Polar residues" evidence="10">
    <location>
        <begin position="118"/>
        <end position="142"/>
    </location>
</feature>
<evidence type="ECO:0000256" key="3">
    <source>
        <dbReference type="ARBA" id="ARBA00022448"/>
    </source>
</evidence>
<dbReference type="InterPro" id="IPR013769">
    <property type="entry name" value="Band3_cytoplasmic_dom"/>
</dbReference>
<dbReference type="GO" id="GO:0005452">
    <property type="term" value="F:solute:inorganic anion antiporter activity"/>
    <property type="evidence" value="ECO:0007669"/>
    <property type="project" value="InterPro"/>
</dbReference>
<dbReference type="GO" id="GO:0051453">
    <property type="term" value="P:regulation of intracellular pH"/>
    <property type="evidence" value="ECO:0007669"/>
    <property type="project" value="TreeGrafter"/>
</dbReference>
<evidence type="ECO:0000256" key="4">
    <source>
        <dbReference type="ARBA" id="ARBA00022475"/>
    </source>
</evidence>
<dbReference type="PRINTS" id="PR01231">
    <property type="entry name" value="HCO3TRNSPORT"/>
</dbReference>
<feature type="region of interest" description="Disordered" evidence="10">
    <location>
        <begin position="1148"/>
        <end position="1179"/>
    </location>
</feature>
<dbReference type="SUPFAM" id="SSF55804">
    <property type="entry name" value="Phoshotransferase/anion transport protein"/>
    <property type="match status" value="1"/>
</dbReference>
<feature type="compositionally biased region" description="Polar residues" evidence="10">
    <location>
        <begin position="317"/>
        <end position="327"/>
    </location>
</feature>
<dbReference type="InterPro" id="IPR011531">
    <property type="entry name" value="HCO3_transpt-like_TM_dom"/>
</dbReference>
<evidence type="ECO:0000256" key="7">
    <source>
        <dbReference type="ARBA" id="ARBA00023065"/>
    </source>
</evidence>
<keyword evidence="3 9" id="KW-0813">Transport</keyword>
<feature type="compositionally biased region" description="Basic and acidic residues" evidence="10">
    <location>
        <begin position="1148"/>
        <end position="1164"/>
    </location>
</feature>
<feature type="transmembrane region" description="Helical" evidence="9">
    <location>
        <begin position="842"/>
        <end position="861"/>
    </location>
</feature>
<comment type="subcellular location">
    <subcellularLocation>
        <location evidence="1">Basolateral cell membrane</location>
        <topology evidence="1">Multi-pass membrane protein</topology>
    </subcellularLocation>
    <subcellularLocation>
        <location evidence="9">Membrane</location>
        <topology evidence="9">Multi-pass membrane protein</topology>
    </subcellularLocation>
</comment>
<dbReference type="GO" id="GO:0016323">
    <property type="term" value="C:basolateral plasma membrane"/>
    <property type="evidence" value="ECO:0007669"/>
    <property type="project" value="UniProtKB-SubCell"/>
</dbReference>
<sequence>MMFDGKEENEDNQEFGTVPLRDYGNLAHVPYGDEEQDAQSHHREHYVVPSMFTALHGQPKSTHDSFRRGRHRRRRAMSIESKRGNHSKDGKKKKSNTEVVEENKEETTPKFPFPLPRSESTTTQNSSDGRTMTMMQRNSSSHRMQELLEGKHDDDDDDKEHIDHTPHTLFCEMDVLRIESSGEKQFHETARWLKFEEDVEEEGERWSKPHVAALPLHSLFQLRDMFASRCAFCFDILARTRGTILENIMDELCNMSLLQESKKEDVYRIMMANVVHLHEVGKHNHSGLPIIRSMKEIADRKMSRKSNSMEDDEGSLSRRSSTASLNGMPNVVHKQNAHFRKKIPPDAEATNVLVAATEIVDEPMMSFVRLRESSSLDDVTEVNVPTRFMIIILGPTELHAELHEMGRCISTLMSDEIFHEVAYKGVTTEDFLAGIDEFLDEVTVLPPSEWDPTVRLEPPKAIPDAHTRKKSIIVGELVNPLFHQDDDKDDDDSHSDTTLVRTGKLFGGLVQDVRRKAPFYLSDLKDCLHSQCIASIFFMYFACLTPIVTFGGLLGEATEDNIAVMESIFAGALCGVTYHFLAGQPLTIIGSTGPVLVFETITFELCKSLDLNYLSLRFWIGLWACLILLLIVAFDLSALVKYITRFTEESFAFLIAAIFIVEAFTKVLDIQNDYPVNTNYNDVPKCNCATPFNYTYSNSSVPPNLSNLTIPFNSSNLTTNDYQSVKLRYGDFSKEECQNRNGTVVDPLCFPKDNVYYFSILLFVGTFTVAMYLKGFRNYKFFPAVVKSILSDFSVMISIIIFCLVDYLVGIKTPKLNVPESFQPTKPDSRGWFINPFNGNPWWTALIAVVPALLATILIFMDQQITAVIVNRKEHKLKKGGGYHLDLFIIAIEIGLCSILGLPWFVAATVLSINHVRSLSRESECAAPGERPKFLGVREQRVTGIIVFLLVGFSVLITPILKYVPMPVLFGVFLYMGISSLKGVQLMQRIFLYIIPKKYQPDYTFLRHVRLIRVHLFTFIQIVCLGILWGIKKGKEAAIAFPVMVLAMCFVRMALDKLFTRHELKWLDDIMPQSHRKKEDDKKKKKKKKAEEEDDSTIEVSGGVVNLQLPSGETVNIALERIKYDPKTKLLKISEEIKQSNANFEKFVNDRSNKKDKNDVEKCNLPKPPSSLSSGRKSCDAEGEANHVKFFIANEGEANQISES</sequence>
<feature type="region of interest" description="Disordered" evidence="10">
    <location>
        <begin position="1075"/>
        <end position="1095"/>
    </location>
</feature>
<evidence type="ECO:0000259" key="12">
    <source>
        <dbReference type="Pfam" id="PF07565"/>
    </source>
</evidence>
<dbReference type="InterPro" id="IPR016152">
    <property type="entry name" value="PTrfase/Anion_transptr"/>
</dbReference>
<dbReference type="Pfam" id="PF00955">
    <property type="entry name" value="HCO3_cotransp"/>
    <property type="match status" value="1"/>
</dbReference>
<dbReference type="Gene3D" id="3.40.930.10">
    <property type="entry name" value="Mannitol-specific EII, Chain A"/>
    <property type="match status" value="1"/>
</dbReference>
<dbReference type="GO" id="GO:0008509">
    <property type="term" value="F:monoatomic anion transmembrane transporter activity"/>
    <property type="evidence" value="ECO:0007669"/>
    <property type="project" value="InterPro"/>
</dbReference>
<gene>
    <name evidence="13" type="ORF">DGYR_LOCUS8288</name>
</gene>
<dbReference type="PANTHER" id="PTHR11453">
    <property type="entry name" value="ANION EXCHANGE PROTEIN"/>
    <property type="match status" value="1"/>
</dbReference>
<protein>
    <recommendedName>
        <fullName evidence="9">Anion exchange protein</fullName>
    </recommendedName>
</protein>
<feature type="transmembrane region" description="Helical" evidence="9">
    <location>
        <begin position="968"/>
        <end position="991"/>
    </location>
</feature>
<evidence type="ECO:0000256" key="10">
    <source>
        <dbReference type="SAM" id="MobiDB-lite"/>
    </source>
</evidence>
<dbReference type="Pfam" id="PF07565">
    <property type="entry name" value="Band_3_cyto"/>
    <property type="match status" value="1"/>
</dbReference>
<evidence type="ECO:0000256" key="2">
    <source>
        <dbReference type="ARBA" id="ARBA00010993"/>
    </source>
</evidence>
<dbReference type="GO" id="GO:0008510">
    <property type="term" value="F:sodium:bicarbonate symporter activity"/>
    <property type="evidence" value="ECO:0007669"/>
    <property type="project" value="TreeGrafter"/>
</dbReference>
<feature type="transmembrane region" description="Helical" evidence="9">
    <location>
        <begin position="533"/>
        <end position="555"/>
    </location>
</feature>
<reference evidence="13 14" key="1">
    <citation type="submission" date="2020-08" db="EMBL/GenBank/DDBJ databases">
        <authorList>
            <person name="Hejnol A."/>
        </authorList>
    </citation>
    <scope>NUCLEOTIDE SEQUENCE [LARGE SCALE GENOMIC DNA]</scope>
</reference>
<keyword evidence="7 9" id="KW-0406">Ion transport</keyword>
<keyword evidence="4" id="KW-1003">Cell membrane</keyword>
<feature type="transmembrane region" description="Helical" evidence="9">
    <location>
        <begin position="755"/>
        <end position="773"/>
    </location>
</feature>
<keyword evidence="5 9" id="KW-0812">Transmembrane</keyword>
<dbReference type="OrthoDB" id="1735926at2759"/>
<evidence type="ECO:0000256" key="1">
    <source>
        <dbReference type="ARBA" id="ARBA00004554"/>
    </source>
</evidence>
<dbReference type="InterPro" id="IPR003020">
    <property type="entry name" value="HCO3_transpt_euk"/>
</dbReference>
<accession>A0A7I8VWR7</accession>
<evidence type="ECO:0000256" key="8">
    <source>
        <dbReference type="ARBA" id="ARBA00023136"/>
    </source>
</evidence>
<feature type="transmembrane region" description="Helical" evidence="9">
    <location>
        <begin position="562"/>
        <end position="581"/>
    </location>
</feature>
<feature type="region of interest" description="Disordered" evidence="10">
    <location>
        <begin position="301"/>
        <end position="328"/>
    </location>
</feature>
<dbReference type="AlphaFoldDB" id="A0A7I8VWR7"/>
<evidence type="ECO:0000256" key="5">
    <source>
        <dbReference type="ARBA" id="ARBA00022692"/>
    </source>
</evidence>
<evidence type="ECO:0000313" key="13">
    <source>
        <dbReference type="EMBL" id="CAD5120156.1"/>
    </source>
</evidence>
<feature type="transmembrane region" description="Helical" evidence="9">
    <location>
        <begin position="1038"/>
        <end position="1055"/>
    </location>
</feature>